<keyword evidence="4" id="KW-1185">Reference proteome</keyword>
<dbReference type="Gene3D" id="3.30.300.130">
    <property type="entry name" value="Fe-S cluster assembly (FSCA)"/>
    <property type="match status" value="1"/>
</dbReference>
<dbReference type="SUPFAM" id="SSF117916">
    <property type="entry name" value="Fe-S cluster assembly (FSCA) domain-like"/>
    <property type="match status" value="1"/>
</dbReference>
<comment type="caution">
    <text evidence="3">The sequence shown here is derived from an EMBL/GenBank/DDBJ whole genome shotgun (WGS) entry which is preliminary data.</text>
</comment>
<dbReference type="InterPro" id="IPR034904">
    <property type="entry name" value="FSCA_dom_sf"/>
</dbReference>
<dbReference type="EMBL" id="JBHMBE010000001">
    <property type="protein sequence ID" value="MFB9644723.1"/>
    <property type="molecule type" value="Genomic_DNA"/>
</dbReference>
<protein>
    <submittedName>
        <fullName evidence="3">1,2-phenylacetyl-CoA epoxidase subunit PaaD</fullName>
    </submittedName>
</protein>
<gene>
    <name evidence="3" type="primary">paaD</name>
    <name evidence="3" type="ORF">ACFFPJ_02805</name>
</gene>
<dbReference type="Proteomes" id="UP001589611">
    <property type="component" value="Unassembled WGS sequence"/>
</dbReference>
<dbReference type="Pfam" id="PF01883">
    <property type="entry name" value="FeS_assembly_P"/>
    <property type="match status" value="1"/>
</dbReference>
<evidence type="ECO:0000313" key="3">
    <source>
        <dbReference type="EMBL" id="MFB9644723.1"/>
    </source>
</evidence>
<dbReference type="InterPro" id="IPR056572">
    <property type="entry name" value="Zn_ribbon_PaaD"/>
</dbReference>
<dbReference type="NCBIfam" id="TIGR02159">
    <property type="entry name" value="PA_CoA_Oxy4"/>
    <property type="match status" value="1"/>
</dbReference>
<dbReference type="PANTHER" id="PTHR42831">
    <property type="entry name" value="FE-S PROTEIN MATURATION AUXILIARY FACTOR YITW"/>
    <property type="match status" value="1"/>
</dbReference>
<evidence type="ECO:0000259" key="2">
    <source>
        <dbReference type="Pfam" id="PF23451"/>
    </source>
</evidence>
<sequence>MRPPAVAHPVHSREHAWTVAATVTDPEVPVLTIEDLGVLREVEVDGDRATVTITPTYSGCPALEAMRDDVVLALTAAGYDTVDVRTTLTPAWTTDWMTDAGKRKLTEYGIAPPSGRAALGQGPIRLRLAVKCPRCGSLDTHEVSRFGSTSCKALYECRACLEPFDFFKVL</sequence>
<feature type="domain" description="PaaD zinc beta ribbon" evidence="2">
    <location>
        <begin position="127"/>
        <end position="168"/>
    </location>
</feature>
<dbReference type="Pfam" id="PF23451">
    <property type="entry name" value="Zn_ribbon_PaaD"/>
    <property type="match status" value="1"/>
</dbReference>
<name>A0ABV5SWJ9_9MICO</name>
<feature type="domain" description="MIP18 family-like" evidence="1">
    <location>
        <begin position="21"/>
        <end position="76"/>
    </location>
</feature>
<reference evidence="3 4" key="1">
    <citation type="submission" date="2024-09" db="EMBL/GenBank/DDBJ databases">
        <authorList>
            <person name="Sun Q."/>
            <person name="Mori K."/>
        </authorList>
    </citation>
    <scope>NUCLEOTIDE SEQUENCE [LARGE SCALE GENOMIC DNA]</scope>
    <source>
        <strain evidence="3 4">JCM 1342</strain>
    </source>
</reference>
<evidence type="ECO:0000259" key="1">
    <source>
        <dbReference type="Pfam" id="PF01883"/>
    </source>
</evidence>
<dbReference type="InterPro" id="IPR011883">
    <property type="entry name" value="PaaD-like"/>
</dbReference>
<dbReference type="PANTHER" id="PTHR42831:SF3">
    <property type="entry name" value="1,2-PHENYLACETYL-COA EPOXIDASE, SUBUNIT D-RELATED"/>
    <property type="match status" value="1"/>
</dbReference>
<evidence type="ECO:0000313" key="4">
    <source>
        <dbReference type="Proteomes" id="UP001589611"/>
    </source>
</evidence>
<accession>A0ABV5SWJ9</accession>
<proteinExistence type="predicted"/>
<dbReference type="InterPro" id="IPR002744">
    <property type="entry name" value="MIP18-like"/>
</dbReference>
<dbReference type="RefSeq" id="WP_344711522.1">
    <property type="nucleotide sequence ID" value="NZ_BAAAWH010000001.1"/>
</dbReference>
<dbReference type="InterPro" id="IPR052339">
    <property type="entry name" value="Fe-S_Maturation_MIP18"/>
</dbReference>
<organism evidence="3 4">
    <name type="scientific">Microbacterium terregens</name>
    <dbReference type="NCBI Taxonomy" id="69363"/>
    <lineage>
        <taxon>Bacteria</taxon>
        <taxon>Bacillati</taxon>
        <taxon>Actinomycetota</taxon>
        <taxon>Actinomycetes</taxon>
        <taxon>Micrococcales</taxon>
        <taxon>Microbacteriaceae</taxon>
        <taxon>Microbacterium</taxon>
    </lineage>
</organism>